<dbReference type="PIRSF" id="PIRSF006324">
    <property type="entry name" value="LeuE"/>
    <property type="match status" value="1"/>
</dbReference>
<dbReference type="AlphaFoldDB" id="A0A2W5FKM0"/>
<dbReference type="PANTHER" id="PTHR30086">
    <property type="entry name" value="ARGININE EXPORTER PROTEIN ARGO"/>
    <property type="match status" value="1"/>
</dbReference>
<dbReference type="EMBL" id="QFOT01000100">
    <property type="protein sequence ID" value="PZP54934.1"/>
    <property type="molecule type" value="Genomic_DNA"/>
</dbReference>
<evidence type="ECO:0000256" key="4">
    <source>
        <dbReference type="ARBA" id="ARBA00022989"/>
    </source>
</evidence>
<reference evidence="7 8" key="1">
    <citation type="submission" date="2017-08" db="EMBL/GenBank/DDBJ databases">
        <title>Infants hospitalized years apart are colonized by the same room-sourced microbial strains.</title>
        <authorList>
            <person name="Brooks B."/>
            <person name="Olm M.R."/>
            <person name="Firek B.A."/>
            <person name="Baker R."/>
            <person name="Thomas B.C."/>
            <person name="Morowitz M.J."/>
            <person name="Banfield J.F."/>
        </authorList>
    </citation>
    <scope>NUCLEOTIDE SEQUENCE [LARGE SCALE GENOMIC DNA]</scope>
    <source>
        <strain evidence="7">S2_006_000_R2_64</strain>
    </source>
</reference>
<evidence type="ECO:0000256" key="6">
    <source>
        <dbReference type="SAM" id="Phobius"/>
    </source>
</evidence>
<evidence type="ECO:0000256" key="1">
    <source>
        <dbReference type="ARBA" id="ARBA00004651"/>
    </source>
</evidence>
<dbReference type="Pfam" id="PF01810">
    <property type="entry name" value="LysE"/>
    <property type="match status" value="1"/>
</dbReference>
<dbReference type="PANTHER" id="PTHR30086:SF21">
    <property type="entry name" value="TRANSPORT PROTEIN"/>
    <property type="match status" value="1"/>
</dbReference>
<protein>
    <submittedName>
        <fullName evidence="7">Amino acid transporter</fullName>
    </submittedName>
</protein>
<accession>A0A2W5FKM0</accession>
<organism evidence="7 8">
    <name type="scientific">Micavibrio aeruginosavorus</name>
    <dbReference type="NCBI Taxonomy" id="349221"/>
    <lineage>
        <taxon>Bacteria</taxon>
        <taxon>Pseudomonadati</taxon>
        <taxon>Bdellovibrionota</taxon>
        <taxon>Bdellovibrionia</taxon>
        <taxon>Bdellovibrionales</taxon>
        <taxon>Pseudobdellovibrionaceae</taxon>
        <taxon>Micavibrio</taxon>
    </lineage>
</organism>
<keyword evidence="5 6" id="KW-0472">Membrane</keyword>
<sequence length="209" mass="23063">MHEFFLNWLLLVGVFAVALASPGPDFVMAVRNSVMYSRRAGIMTAIGFGLGVAIHVAYCLGGLAIIIAKSIMLFTILKFIGAGYLFYVGYKALKSKGFLGEVDAENEHLVMSDYMALRSGFITNLFNPKATMFFLALFTQVMNPNVALPVQMIYGLTCMLMTMLWFSVVATVLTTPAIRKRFIRFSKWLDRACGGIFVALGIKLIATKV</sequence>
<feature type="transmembrane region" description="Helical" evidence="6">
    <location>
        <begin position="71"/>
        <end position="90"/>
    </location>
</feature>
<evidence type="ECO:0000313" key="8">
    <source>
        <dbReference type="Proteomes" id="UP000249739"/>
    </source>
</evidence>
<dbReference type="InterPro" id="IPR001123">
    <property type="entry name" value="LeuE-type"/>
</dbReference>
<dbReference type="GO" id="GO:0015171">
    <property type="term" value="F:amino acid transmembrane transporter activity"/>
    <property type="evidence" value="ECO:0007669"/>
    <property type="project" value="TreeGrafter"/>
</dbReference>
<feature type="transmembrane region" description="Helical" evidence="6">
    <location>
        <begin position="44"/>
        <end position="66"/>
    </location>
</feature>
<keyword evidence="2" id="KW-1003">Cell membrane</keyword>
<keyword evidence="3 6" id="KW-0812">Transmembrane</keyword>
<comment type="caution">
    <text evidence="7">The sequence shown here is derived from an EMBL/GenBank/DDBJ whole genome shotgun (WGS) entry which is preliminary data.</text>
</comment>
<name>A0A2W5FKM0_9BACT</name>
<keyword evidence="4 6" id="KW-1133">Transmembrane helix</keyword>
<feature type="transmembrane region" description="Helical" evidence="6">
    <location>
        <begin position="152"/>
        <end position="176"/>
    </location>
</feature>
<dbReference type="GO" id="GO:0005886">
    <property type="term" value="C:plasma membrane"/>
    <property type="evidence" value="ECO:0007669"/>
    <property type="project" value="UniProtKB-SubCell"/>
</dbReference>
<gene>
    <name evidence="7" type="ORF">DI586_08465</name>
</gene>
<proteinExistence type="predicted"/>
<evidence type="ECO:0000256" key="3">
    <source>
        <dbReference type="ARBA" id="ARBA00022692"/>
    </source>
</evidence>
<evidence type="ECO:0000313" key="7">
    <source>
        <dbReference type="EMBL" id="PZP54934.1"/>
    </source>
</evidence>
<comment type="subcellular location">
    <subcellularLocation>
        <location evidence="1">Cell membrane</location>
        <topology evidence="1">Multi-pass membrane protein</topology>
    </subcellularLocation>
</comment>
<evidence type="ECO:0000256" key="2">
    <source>
        <dbReference type="ARBA" id="ARBA00022475"/>
    </source>
</evidence>
<dbReference type="Proteomes" id="UP000249739">
    <property type="component" value="Unassembled WGS sequence"/>
</dbReference>
<evidence type="ECO:0000256" key="5">
    <source>
        <dbReference type="ARBA" id="ARBA00023136"/>
    </source>
</evidence>